<evidence type="ECO:0000256" key="3">
    <source>
        <dbReference type="ARBA" id="ARBA00022989"/>
    </source>
</evidence>
<gene>
    <name evidence="6" type="ORF">B841_05425</name>
</gene>
<dbReference type="EMBL" id="CP003924">
    <property type="protein sequence ID" value="AGS34558.1"/>
    <property type="molecule type" value="Genomic_DNA"/>
</dbReference>
<evidence type="ECO:0000256" key="1">
    <source>
        <dbReference type="ARBA" id="ARBA00004141"/>
    </source>
</evidence>
<keyword evidence="4 5" id="KW-0472">Membrane</keyword>
<evidence type="ECO:0000256" key="5">
    <source>
        <dbReference type="SAM" id="Phobius"/>
    </source>
</evidence>
<evidence type="ECO:0000313" key="6">
    <source>
        <dbReference type="EMBL" id="AGS34558.1"/>
    </source>
</evidence>
<dbReference type="PATRIC" id="fig|1224163.3.peg.1087"/>
<accession>S5TIL5</accession>
<feature type="transmembrane region" description="Helical" evidence="5">
    <location>
        <begin position="12"/>
        <end position="28"/>
    </location>
</feature>
<keyword evidence="2 5" id="KW-0812">Transmembrane</keyword>
<dbReference type="Proteomes" id="UP000015388">
    <property type="component" value="Chromosome"/>
</dbReference>
<dbReference type="InterPro" id="IPR003339">
    <property type="entry name" value="ABC/ECF_trnsptr_transmembrane"/>
</dbReference>
<keyword evidence="7" id="KW-1185">Reference proteome</keyword>
<dbReference type="HOGENOM" id="CLU_104976_1_0_11"/>
<dbReference type="GO" id="GO:0005886">
    <property type="term" value="C:plasma membrane"/>
    <property type="evidence" value="ECO:0007669"/>
    <property type="project" value="UniProtKB-ARBA"/>
</dbReference>
<name>S5TIL5_9CORY</name>
<dbReference type="STRING" id="1224163.B841_05425"/>
<protein>
    <submittedName>
        <fullName evidence="6">ABC-type cobalt transport system, permease component</fullName>
    </submittedName>
</protein>
<feature type="transmembrane region" description="Helical" evidence="5">
    <location>
        <begin position="35"/>
        <end position="55"/>
    </location>
</feature>
<evidence type="ECO:0000313" key="7">
    <source>
        <dbReference type="Proteomes" id="UP000015388"/>
    </source>
</evidence>
<dbReference type="CDD" id="cd16914">
    <property type="entry name" value="EcfT"/>
    <property type="match status" value="1"/>
</dbReference>
<reference evidence="6 7" key="1">
    <citation type="submission" date="2012-11" db="EMBL/GenBank/DDBJ databases">
        <title>The complete genome sequence of Corynebacterium maris Coryn-1 (=DSM 45190).</title>
        <authorList>
            <person name="Schaffert L."/>
            <person name="Albersmeier A."/>
            <person name="Kalinowski J."/>
            <person name="Ruckert C."/>
        </authorList>
    </citation>
    <scope>NUCLEOTIDE SEQUENCE [LARGE SCALE GENOMIC DNA]</scope>
    <source>
        <strain evidence="7">Coryn-1</strain>
    </source>
</reference>
<comment type="subcellular location">
    <subcellularLocation>
        <location evidence="1">Membrane</location>
        <topology evidence="1">Multi-pass membrane protein</topology>
    </subcellularLocation>
</comment>
<sequence length="215" mass="22826">MVLIIGVNQPWLSATVLTVSLAVGVWGTRSLTPALATLALAIPTGLSMLLIHAPHGTQTLFGPVTADGLDIAGELTLRFAALIAVLLAAMANIRIDELVKTLQTSRVGHRLAYILGAALQLLPQGRRTVQTVRDAHRLAGTRLRPLNSVPRLTVPVMTHLLTLGARRGVALETAGFDLPGRRTVLIPVPDTRAEQVARIIVPILVVAAVVIAWLS</sequence>
<keyword evidence="3 5" id="KW-1133">Transmembrane helix</keyword>
<feature type="transmembrane region" description="Helical" evidence="5">
    <location>
        <begin position="196"/>
        <end position="214"/>
    </location>
</feature>
<feature type="transmembrane region" description="Helical" evidence="5">
    <location>
        <begin position="75"/>
        <end position="93"/>
    </location>
</feature>
<evidence type="ECO:0000256" key="4">
    <source>
        <dbReference type="ARBA" id="ARBA00023136"/>
    </source>
</evidence>
<organism evidence="6 7">
    <name type="scientific">Corynebacterium maris DSM 45190</name>
    <dbReference type="NCBI Taxonomy" id="1224163"/>
    <lineage>
        <taxon>Bacteria</taxon>
        <taxon>Bacillati</taxon>
        <taxon>Actinomycetota</taxon>
        <taxon>Actinomycetes</taxon>
        <taxon>Mycobacteriales</taxon>
        <taxon>Corynebacteriaceae</taxon>
        <taxon>Corynebacterium</taxon>
    </lineage>
</organism>
<dbReference type="AlphaFoldDB" id="S5TIL5"/>
<proteinExistence type="predicted"/>
<dbReference type="KEGG" id="cmd:B841_05425"/>
<evidence type="ECO:0000256" key="2">
    <source>
        <dbReference type="ARBA" id="ARBA00022692"/>
    </source>
</evidence>
<dbReference type="eggNOG" id="COG0619">
    <property type="taxonomic scope" value="Bacteria"/>
</dbReference>
<dbReference type="Pfam" id="PF02361">
    <property type="entry name" value="CbiQ"/>
    <property type="match status" value="1"/>
</dbReference>